<dbReference type="Gene3D" id="3.40.50.300">
    <property type="entry name" value="P-loop containing nucleotide triphosphate hydrolases"/>
    <property type="match status" value="1"/>
</dbReference>
<feature type="transmembrane region" description="Helical" evidence="7">
    <location>
        <begin position="205"/>
        <end position="222"/>
    </location>
</feature>
<keyword evidence="5 7" id="KW-1133">Transmembrane helix</keyword>
<dbReference type="Pfam" id="PF00005">
    <property type="entry name" value="ABC_tran"/>
    <property type="match status" value="1"/>
</dbReference>
<dbReference type="InterPro" id="IPR011527">
    <property type="entry name" value="ABC1_TM_dom"/>
</dbReference>
<evidence type="ECO:0000256" key="6">
    <source>
        <dbReference type="ARBA" id="ARBA00023136"/>
    </source>
</evidence>
<sequence>MQPSTTRKVNIIRRGMARMQRNKFGQFNADLTKARSYIRYANQLYPHVFGIQLCASVISTISIFVNIFFIGQIINLLVRAEDQPIVIWRTVGFLLILLVLNLISEYFKVRANSGAHLILAHARRNMATKMLDADYPTFIDPAFRKLYSTVKTGFTYTGGFTVFVANILNGLISFGTTCVLAAGSLVVMILAHATTHDPLGNFVNSPWFILVVIGLVVIPLLSSRPITTARSQIMKQFFAYNIQFNRVLDYYGEILFKTPIFGKTLRLYDLTGKTVRKAREDVYQQIKKDADFQVRVAQVASMNTLITYGVVGLLYLLVSMKSATGAIGVGSVVVYVGYLQQLMATLATVFSAWGQRESSFKTMDQYIQFMNFGDTTDDSGKRPLPDLGTDCQIEFSHVSYRYPGSDRWALNDINLTIHKGERLAIVGPNGSGKTTLVKLLVKLIQPTVGTIKINGVNIDDLSVADYQALFSVVFQDFSLSSFSVNDNVSSAPTLNAARAKRSLKLAGVWEKIASLPHQGETAIGTQLDANGVQFSGGELQKIAIARAWYKDAPIIVLDEPTAALDPISEAEIYAHFNELVANKTAVYISHRMSSTRFSSRILVLNHSAIVESGTHATLMAQHGLYYDLFSQQAKYYQ</sequence>
<evidence type="ECO:0000313" key="10">
    <source>
        <dbReference type="EMBL" id="RMW52350.1"/>
    </source>
</evidence>
<feature type="transmembrane region" description="Helical" evidence="7">
    <location>
        <begin position="296"/>
        <end position="320"/>
    </location>
</feature>
<feature type="transmembrane region" description="Helical" evidence="7">
    <location>
        <begin position="48"/>
        <end position="74"/>
    </location>
</feature>
<dbReference type="PANTHER" id="PTHR24221">
    <property type="entry name" value="ATP-BINDING CASSETTE SUB-FAMILY B"/>
    <property type="match status" value="1"/>
</dbReference>
<organism evidence="10 11">
    <name type="scientific">Lactiplantibacillus pentosus</name>
    <name type="common">Lactobacillus pentosus</name>
    <dbReference type="NCBI Taxonomy" id="1589"/>
    <lineage>
        <taxon>Bacteria</taxon>
        <taxon>Bacillati</taxon>
        <taxon>Bacillota</taxon>
        <taxon>Bacilli</taxon>
        <taxon>Lactobacillales</taxon>
        <taxon>Lactobacillaceae</taxon>
        <taxon>Lactiplantibacillus</taxon>
    </lineage>
</organism>
<dbReference type="Proteomes" id="UP000281061">
    <property type="component" value="Unassembled WGS sequence"/>
</dbReference>
<dbReference type="SMART" id="SM00382">
    <property type="entry name" value="AAA"/>
    <property type="match status" value="1"/>
</dbReference>
<dbReference type="PROSITE" id="PS50929">
    <property type="entry name" value="ABC_TM1F"/>
    <property type="match status" value="1"/>
</dbReference>
<keyword evidence="2 7" id="KW-0812">Transmembrane</keyword>
<dbReference type="InterPro" id="IPR003593">
    <property type="entry name" value="AAA+_ATPase"/>
</dbReference>
<dbReference type="GO" id="GO:0005886">
    <property type="term" value="C:plasma membrane"/>
    <property type="evidence" value="ECO:0007669"/>
    <property type="project" value="UniProtKB-SubCell"/>
</dbReference>
<evidence type="ECO:0000256" key="5">
    <source>
        <dbReference type="ARBA" id="ARBA00022989"/>
    </source>
</evidence>
<evidence type="ECO:0000256" key="7">
    <source>
        <dbReference type="SAM" id="Phobius"/>
    </source>
</evidence>
<dbReference type="InterPro" id="IPR027417">
    <property type="entry name" value="P-loop_NTPase"/>
</dbReference>
<evidence type="ECO:0000256" key="3">
    <source>
        <dbReference type="ARBA" id="ARBA00022741"/>
    </source>
</evidence>
<dbReference type="InterPro" id="IPR039421">
    <property type="entry name" value="Type_1_exporter"/>
</dbReference>
<dbReference type="InterPro" id="IPR003439">
    <property type="entry name" value="ABC_transporter-like_ATP-bd"/>
</dbReference>
<keyword evidence="3" id="KW-0547">Nucleotide-binding</keyword>
<comment type="caution">
    <text evidence="10">The sequence shown here is derived from an EMBL/GenBank/DDBJ whole genome shotgun (WGS) entry which is preliminary data.</text>
</comment>
<feature type="domain" description="ABC transporter" evidence="8">
    <location>
        <begin position="393"/>
        <end position="631"/>
    </location>
</feature>
<dbReference type="PANTHER" id="PTHR24221:SF646">
    <property type="entry name" value="HAEMOLYSIN SECRETION ATP-BINDING PROTEIN"/>
    <property type="match status" value="1"/>
</dbReference>
<protein>
    <submittedName>
        <fullName evidence="10">ABC transporter ATP-binding protein</fullName>
    </submittedName>
</protein>
<proteinExistence type="predicted"/>
<dbReference type="PROSITE" id="PS00211">
    <property type="entry name" value="ABC_TRANSPORTER_1"/>
    <property type="match status" value="1"/>
</dbReference>
<keyword evidence="4 10" id="KW-0067">ATP-binding</keyword>
<evidence type="ECO:0000256" key="2">
    <source>
        <dbReference type="ARBA" id="ARBA00022692"/>
    </source>
</evidence>
<dbReference type="SUPFAM" id="SSF52540">
    <property type="entry name" value="P-loop containing nucleoside triphosphate hydrolases"/>
    <property type="match status" value="1"/>
</dbReference>
<dbReference type="InterPro" id="IPR036640">
    <property type="entry name" value="ABC1_TM_sf"/>
</dbReference>
<dbReference type="GO" id="GO:0005524">
    <property type="term" value="F:ATP binding"/>
    <property type="evidence" value="ECO:0007669"/>
    <property type="project" value="UniProtKB-KW"/>
</dbReference>
<dbReference type="GO" id="GO:0034040">
    <property type="term" value="F:ATPase-coupled lipid transmembrane transporter activity"/>
    <property type="evidence" value="ECO:0007669"/>
    <property type="project" value="TreeGrafter"/>
</dbReference>
<evidence type="ECO:0000313" key="11">
    <source>
        <dbReference type="Proteomes" id="UP000281061"/>
    </source>
</evidence>
<dbReference type="PROSITE" id="PS50893">
    <property type="entry name" value="ABC_TRANSPORTER_2"/>
    <property type="match status" value="1"/>
</dbReference>
<evidence type="ECO:0000256" key="4">
    <source>
        <dbReference type="ARBA" id="ARBA00022840"/>
    </source>
</evidence>
<gene>
    <name evidence="10" type="ORF">D6U17_12405</name>
</gene>
<dbReference type="Gene3D" id="1.20.1560.10">
    <property type="entry name" value="ABC transporter type 1, transmembrane domain"/>
    <property type="match status" value="1"/>
</dbReference>
<evidence type="ECO:0000259" key="9">
    <source>
        <dbReference type="PROSITE" id="PS50929"/>
    </source>
</evidence>
<name>A0AB37RFW7_LACPE</name>
<feature type="transmembrane region" description="Helical" evidence="7">
    <location>
        <begin position="86"/>
        <end position="103"/>
    </location>
</feature>
<keyword evidence="6 7" id="KW-0472">Membrane</keyword>
<evidence type="ECO:0000259" key="8">
    <source>
        <dbReference type="PROSITE" id="PS50893"/>
    </source>
</evidence>
<accession>A0AB37RFW7</accession>
<dbReference type="GO" id="GO:0140359">
    <property type="term" value="F:ABC-type transporter activity"/>
    <property type="evidence" value="ECO:0007669"/>
    <property type="project" value="InterPro"/>
</dbReference>
<feature type="transmembrane region" description="Helical" evidence="7">
    <location>
        <begin position="332"/>
        <end position="353"/>
    </location>
</feature>
<feature type="transmembrane region" description="Helical" evidence="7">
    <location>
        <begin position="171"/>
        <end position="193"/>
    </location>
</feature>
<feature type="domain" description="ABC transmembrane type-1" evidence="9">
    <location>
        <begin position="53"/>
        <end position="358"/>
    </location>
</feature>
<dbReference type="GO" id="GO:0016887">
    <property type="term" value="F:ATP hydrolysis activity"/>
    <property type="evidence" value="ECO:0007669"/>
    <property type="project" value="InterPro"/>
</dbReference>
<evidence type="ECO:0000256" key="1">
    <source>
        <dbReference type="ARBA" id="ARBA00004651"/>
    </source>
</evidence>
<dbReference type="AlphaFoldDB" id="A0AB37RFW7"/>
<comment type="subcellular location">
    <subcellularLocation>
        <location evidence="1">Cell membrane</location>
        <topology evidence="1">Multi-pass membrane protein</topology>
    </subcellularLocation>
</comment>
<reference evidence="10 11" key="1">
    <citation type="submission" date="2018-10" db="EMBL/GenBank/DDBJ databases">
        <title>Genome sequences of five Lactobacillus pentosus strains isolated from brines of traditionally fermented spanish-style green table olives and differences between them.</title>
        <authorList>
            <person name="Jimenez Diaz R."/>
        </authorList>
    </citation>
    <scope>NUCLEOTIDE SEQUENCE [LARGE SCALE GENOMIC DNA]</scope>
    <source>
        <strain evidence="10 11">IG8</strain>
    </source>
</reference>
<dbReference type="SUPFAM" id="SSF90123">
    <property type="entry name" value="ABC transporter transmembrane region"/>
    <property type="match status" value="1"/>
</dbReference>
<dbReference type="InterPro" id="IPR017871">
    <property type="entry name" value="ABC_transporter-like_CS"/>
</dbReference>
<dbReference type="EMBL" id="RDCL01000090">
    <property type="protein sequence ID" value="RMW52350.1"/>
    <property type="molecule type" value="Genomic_DNA"/>
</dbReference>